<dbReference type="InterPro" id="IPR006626">
    <property type="entry name" value="PbH1"/>
</dbReference>
<dbReference type="SUPFAM" id="SSF69318">
    <property type="entry name" value="Integrin alpha N-terminal domain"/>
    <property type="match status" value="1"/>
</dbReference>
<sequence>MSRWLTLLAALVLTASAAGVPASASTGVTGGTGTAYHLNDSWTPKGNWAFNYGRSTDTVLVGDWDGDGRDTLSTRRGNRYAIDNVLGGGRVTTLLYGKAADTVLVGDWDGDGQDTLAVRRGSVYHFKNSISGGNADQVVVYGRPGDTVLVGDWDGDGQDTLGVRRGKVYHFKNSISGGVADTVIAYGKAADQVLVGDWDGDADDTLTVRRSRMYYMKDSIAGGPADQVLAYGRPGDVTLLGDWDGDGKDSLGVRRAETIAAGAVSLPTSRTGSSAPPAAPTPRPTPAPEPAPAPSPRPTPSPEPEPTPEPTPKPSPEPTPEPTPEPAPEPTPESSPDPAPEPAPEPAPFPEPDGADPVGDEPLDPVGPEFPTEPVAAPTSGDWSLPGLVDRGGNPVVVPTPVAATGSRINVLEHGADPRVGTVDDAVAIRRAIDVAEPGDEVYLPAGSYDLRTTDPDDDSAVLKLTSGVDLVGDGPGRTSLVFDVPTTAGVEVIAGAGVEDVIIRGLTITSADDGPLSTDTGDRSTGLGSAAYGIYLGTRSGIGSSNVLIDQVRVERFHRHGISLKSSREVTVTRSHIANATSVGPGGRGYGIAVEGSSQGKRYDDPNDSRHNVIVGNTFDGEHLRHAIVLQFATHNNLLADNRITGSLLDAIDVHGQDEYLNEIAHNTVTGGSRAGIALGNAGGTTHLHDASGPGNWVHHNTLTGNRDGILVELGTPDTYIEFNTITGGTGSQRTGVILANAPGTVLRANTITGNTGTSFWGIRLVHDDGTDGRAAGSPRGVLIADNTVTGNHGGVRIDAGEDIRLTRNAITGNQENLRIAPLATVVQGEAGPAQP</sequence>
<feature type="domain" description="Right handed beta helix" evidence="4">
    <location>
        <begin position="544"/>
        <end position="727"/>
    </location>
</feature>
<dbReference type="SUPFAM" id="SSF51126">
    <property type="entry name" value="Pectin lyase-like"/>
    <property type="match status" value="1"/>
</dbReference>
<keyword evidence="1" id="KW-0677">Repeat</keyword>
<dbReference type="AlphaFoldDB" id="A0A6N7ECA6"/>
<accession>A0A6N7ECA6</accession>
<dbReference type="EMBL" id="WHPC01000006">
    <property type="protein sequence ID" value="MPV36052.1"/>
    <property type="molecule type" value="Genomic_DNA"/>
</dbReference>
<dbReference type="Proteomes" id="UP000437709">
    <property type="component" value="Unassembled WGS sequence"/>
</dbReference>
<evidence type="ECO:0000259" key="4">
    <source>
        <dbReference type="Pfam" id="PF13229"/>
    </source>
</evidence>
<reference evidence="5 6" key="1">
    <citation type="submission" date="2019-10" db="EMBL/GenBank/DDBJ databases">
        <title>Georgenia wutianyii sp. nov. and Georgenia yuyongxinii sp. nov. isolated from plateau pika (Ochotona curzoniae) in the Qinghai-Tibet plateau of China.</title>
        <authorList>
            <person name="Tian Z."/>
        </authorList>
    </citation>
    <scope>NUCLEOTIDE SEQUENCE [LARGE SCALE GENOMIC DNA]</scope>
    <source>
        <strain evidence="5 6">JCM 19765</strain>
    </source>
</reference>
<feature type="chain" id="PRO_5026860835" description="Right handed beta helix domain-containing protein" evidence="3">
    <location>
        <begin position="25"/>
        <end position="837"/>
    </location>
</feature>
<dbReference type="InterPro" id="IPR028994">
    <property type="entry name" value="Integrin_alpha_N"/>
</dbReference>
<feature type="compositionally biased region" description="Low complexity" evidence="2">
    <location>
        <begin position="267"/>
        <end position="276"/>
    </location>
</feature>
<proteinExistence type="predicted"/>
<feature type="region of interest" description="Disordered" evidence="2">
    <location>
        <begin position="262"/>
        <end position="393"/>
    </location>
</feature>
<evidence type="ECO:0000256" key="3">
    <source>
        <dbReference type="SAM" id="SignalP"/>
    </source>
</evidence>
<dbReference type="RefSeq" id="WP_152193741.1">
    <property type="nucleotide sequence ID" value="NZ_VUKD01000001.1"/>
</dbReference>
<evidence type="ECO:0000313" key="5">
    <source>
        <dbReference type="EMBL" id="MPV36052.1"/>
    </source>
</evidence>
<dbReference type="SMART" id="SM00710">
    <property type="entry name" value="PbH1"/>
    <property type="match status" value="11"/>
</dbReference>
<dbReference type="InterPro" id="IPR011050">
    <property type="entry name" value="Pectin_lyase_fold/virulence"/>
</dbReference>
<name>A0A6N7ECA6_9MICO</name>
<dbReference type="OrthoDB" id="9806701at2"/>
<keyword evidence="6" id="KW-1185">Reference proteome</keyword>
<dbReference type="Pfam" id="PF13229">
    <property type="entry name" value="Beta_helix"/>
    <property type="match status" value="1"/>
</dbReference>
<evidence type="ECO:0000313" key="6">
    <source>
        <dbReference type="Proteomes" id="UP000437709"/>
    </source>
</evidence>
<dbReference type="Gene3D" id="2.160.20.10">
    <property type="entry name" value="Single-stranded right-handed beta-helix, Pectin lyase-like"/>
    <property type="match status" value="1"/>
</dbReference>
<comment type="caution">
    <text evidence="5">The sequence shown here is derived from an EMBL/GenBank/DDBJ whole genome shotgun (WGS) entry which is preliminary data.</text>
</comment>
<evidence type="ECO:0000256" key="1">
    <source>
        <dbReference type="ARBA" id="ARBA00022737"/>
    </source>
</evidence>
<feature type="signal peptide" evidence="3">
    <location>
        <begin position="1"/>
        <end position="24"/>
    </location>
</feature>
<feature type="compositionally biased region" description="Pro residues" evidence="2">
    <location>
        <begin position="277"/>
        <end position="351"/>
    </location>
</feature>
<dbReference type="PANTHER" id="PTHR22990:SF15">
    <property type="entry name" value="F-BOX ONLY PROTEIN 10"/>
    <property type="match status" value="1"/>
</dbReference>
<dbReference type="InterPro" id="IPR039448">
    <property type="entry name" value="Beta_helix"/>
</dbReference>
<dbReference type="InterPro" id="IPR012334">
    <property type="entry name" value="Pectin_lyas_fold"/>
</dbReference>
<evidence type="ECO:0000256" key="2">
    <source>
        <dbReference type="SAM" id="MobiDB-lite"/>
    </source>
</evidence>
<dbReference type="InterPro" id="IPR051550">
    <property type="entry name" value="SCF-Subunits/Alg-Epimerases"/>
</dbReference>
<organism evidence="5 6">
    <name type="scientific">Georgenia subflava</name>
    <dbReference type="NCBI Taxonomy" id="1622177"/>
    <lineage>
        <taxon>Bacteria</taxon>
        <taxon>Bacillati</taxon>
        <taxon>Actinomycetota</taxon>
        <taxon>Actinomycetes</taxon>
        <taxon>Micrococcales</taxon>
        <taxon>Bogoriellaceae</taxon>
        <taxon>Georgenia</taxon>
    </lineage>
</organism>
<keyword evidence="3" id="KW-0732">Signal</keyword>
<gene>
    <name evidence="5" type="ORF">GB881_03155</name>
</gene>
<dbReference type="PANTHER" id="PTHR22990">
    <property type="entry name" value="F-BOX ONLY PROTEIN"/>
    <property type="match status" value="1"/>
</dbReference>
<protein>
    <recommendedName>
        <fullName evidence="4">Right handed beta helix domain-containing protein</fullName>
    </recommendedName>
</protein>